<dbReference type="Gene3D" id="3.30.565.10">
    <property type="entry name" value="Histidine kinase-like ATPase, C-terminal domain"/>
    <property type="match status" value="1"/>
</dbReference>
<gene>
    <name evidence="12" type="ORF">GCM10011492_44250</name>
</gene>
<feature type="compositionally biased region" description="Polar residues" evidence="8">
    <location>
        <begin position="663"/>
        <end position="673"/>
    </location>
</feature>
<evidence type="ECO:0000256" key="1">
    <source>
        <dbReference type="ARBA" id="ARBA00000085"/>
    </source>
</evidence>
<evidence type="ECO:0000256" key="3">
    <source>
        <dbReference type="ARBA" id="ARBA00022553"/>
    </source>
</evidence>
<evidence type="ECO:0000256" key="10">
    <source>
        <dbReference type="SAM" id="SignalP"/>
    </source>
</evidence>
<name>A0A916X0E8_9MICO</name>
<dbReference type="InterPro" id="IPR003594">
    <property type="entry name" value="HATPase_dom"/>
</dbReference>
<feature type="transmembrane region" description="Helical" evidence="9">
    <location>
        <begin position="263"/>
        <end position="284"/>
    </location>
</feature>
<dbReference type="InterPro" id="IPR050428">
    <property type="entry name" value="TCS_sensor_his_kinase"/>
</dbReference>
<dbReference type="Pfam" id="PF02518">
    <property type="entry name" value="HATPase_c"/>
    <property type="match status" value="1"/>
</dbReference>
<dbReference type="Proteomes" id="UP000636793">
    <property type="component" value="Unassembled WGS sequence"/>
</dbReference>
<dbReference type="SUPFAM" id="SSF55874">
    <property type="entry name" value="ATPase domain of HSP90 chaperone/DNA topoisomerase II/histidine kinase"/>
    <property type="match status" value="1"/>
</dbReference>
<comment type="caution">
    <text evidence="12">The sequence shown here is derived from an EMBL/GenBank/DDBJ whole genome shotgun (WGS) entry which is preliminary data.</text>
</comment>
<dbReference type="GO" id="GO:0004673">
    <property type="term" value="F:protein histidine kinase activity"/>
    <property type="evidence" value="ECO:0007669"/>
    <property type="project" value="UniProtKB-EC"/>
</dbReference>
<comment type="catalytic activity">
    <reaction evidence="1">
        <text>ATP + protein L-histidine = ADP + protein N-phospho-L-histidine.</text>
        <dbReference type="EC" id="2.7.13.3"/>
    </reaction>
</comment>
<evidence type="ECO:0000256" key="5">
    <source>
        <dbReference type="ARBA" id="ARBA00022692"/>
    </source>
</evidence>
<dbReference type="AlphaFoldDB" id="A0A916X0E8"/>
<keyword evidence="13" id="KW-1185">Reference proteome</keyword>
<evidence type="ECO:0000256" key="4">
    <source>
        <dbReference type="ARBA" id="ARBA00022679"/>
    </source>
</evidence>
<dbReference type="PANTHER" id="PTHR45436">
    <property type="entry name" value="SENSOR HISTIDINE KINASE YKOH"/>
    <property type="match status" value="1"/>
</dbReference>
<feature type="compositionally biased region" description="Basic and acidic residues" evidence="8">
    <location>
        <begin position="759"/>
        <end position="773"/>
    </location>
</feature>
<feature type="compositionally biased region" description="Basic and acidic residues" evidence="8">
    <location>
        <begin position="842"/>
        <end position="851"/>
    </location>
</feature>
<dbReference type="PANTHER" id="PTHR45436:SF5">
    <property type="entry name" value="SENSOR HISTIDINE KINASE TRCS"/>
    <property type="match status" value="1"/>
</dbReference>
<evidence type="ECO:0000313" key="12">
    <source>
        <dbReference type="EMBL" id="GGB48188.1"/>
    </source>
</evidence>
<feature type="chain" id="PRO_5036927087" description="histidine kinase" evidence="10">
    <location>
        <begin position="30"/>
        <end position="879"/>
    </location>
</feature>
<evidence type="ECO:0000256" key="7">
    <source>
        <dbReference type="ARBA" id="ARBA00022989"/>
    </source>
</evidence>
<evidence type="ECO:0000259" key="11">
    <source>
        <dbReference type="PROSITE" id="PS50109"/>
    </source>
</evidence>
<keyword evidence="3" id="KW-0597">Phosphoprotein</keyword>
<reference evidence="12" key="1">
    <citation type="journal article" date="2014" name="Int. J. Syst. Evol. Microbiol.">
        <title>Complete genome sequence of Corynebacterium casei LMG S-19264T (=DSM 44701T), isolated from a smear-ripened cheese.</title>
        <authorList>
            <consortium name="US DOE Joint Genome Institute (JGI-PGF)"/>
            <person name="Walter F."/>
            <person name="Albersmeier A."/>
            <person name="Kalinowski J."/>
            <person name="Ruckert C."/>
        </authorList>
    </citation>
    <scope>NUCLEOTIDE SEQUENCE</scope>
    <source>
        <strain evidence="12">CGMCC 1.15085</strain>
    </source>
</reference>
<dbReference type="InterPro" id="IPR005467">
    <property type="entry name" value="His_kinase_dom"/>
</dbReference>
<feature type="domain" description="Histidine kinase" evidence="11">
    <location>
        <begin position="471"/>
        <end position="577"/>
    </location>
</feature>
<keyword evidence="4" id="KW-0808">Transferase</keyword>
<feature type="compositionally biased region" description="Low complexity" evidence="8">
    <location>
        <begin position="605"/>
        <end position="641"/>
    </location>
</feature>
<evidence type="ECO:0000256" key="2">
    <source>
        <dbReference type="ARBA" id="ARBA00012438"/>
    </source>
</evidence>
<dbReference type="PROSITE" id="PS50109">
    <property type="entry name" value="HIS_KIN"/>
    <property type="match status" value="1"/>
</dbReference>
<evidence type="ECO:0000313" key="13">
    <source>
        <dbReference type="Proteomes" id="UP000636793"/>
    </source>
</evidence>
<dbReference type="EC" id="2.7.13.3" evidence="2"/>
<sequence length="879" mass="93445">MVACLALPLVFATVLVGIRVAGAWSDAQAASQAKTRYQALEPAIDYLASSQDLATQLVSPNATDKTVGAARAQFQQARGTLRSAMKSADLNGHQSSLLNDAVSTGKNLDTAANATSGSTTLAPGTISSDVLGFLDDLDAVHPDPTLNVLHDLVTAQSHLADQRLELAAGTDFSNALRTQLAADVGGERDALERVQAEHLPAVDVSGLQSDTVSRLAFTTDGTLDQVMSVTRAVTKSYQPAYQSAASEATKRVEKQADDARRSALLQIALILALLILTALAVYFLSRALLVRPIAALRRSTIDASQKHLPAAIERVRTGQGVGRIQSVALSSREETGQLSRAVDDMQNRAIRLASEQATLRRQMTEMFETLSRRSTSLVNQQLNLLEQLERTEDDPTRLDSLFRLDHMAARMRRNGQSLMVLAGNDAGSGRARPLPLAQVVGAAVSEVQDYQRVNVGGLPDHVVDKEVATDLVHLIAELVDNALAYSPPDSRVEISGARAIDGGVLLEIEDHGLGIDKDELKELNNDITAGGRFGLGTTRHMGLFVVARLSDGHGIDVRLRSRLQRGTIAAVHVPVQALTSELATADEDRTDVYARPEADAVTAPASLVSVGSSSEPSSSAMAESLGASESSAATRESTAAADARDDDVTETTELPRRRPGATGVTSLSGTASLGTRAAAAGVSPTAERNGNWVSPIGTAPTADPERASNASAFFSARRAVATDDRPPQSATTTSGLPQRHPRTEAPGASAPSAEQAAVQREEPVRHTPARQEDTPIFQQISSRWLTPDGEPFATWSSGPTDQAWEAAQVATEDHSSEEGALPQRQPGRFIVPGSVEQSGTRPTRDPEELRAKLSRYKAGVERARQSTNDNDTDNGSRPW</sequence>
<keyword evidence="10" id="KW-0732">Signal</keyword>
<dbReference type="GO" id="GO:0000160">
    <property type="term" value="P:phosphorelay signal transduction system"/>
    <property type="evidence" value="ECO:0007669"/>
    <property type="project" value="TreeGrafter"/>
</dbReference>
<evidence type="ECO:0000256" key="8">
    <source>
        <dbReference type="SAM" id="MobiDB-lite"/>
    </source>
</evidence>
<keyword evidence="5 9" id="KW-0812">Transmembrane</keyword>
<proteinExistence type="predicted"/>
<keyword evidence="7 9" id="KW-1133">Transmembrane helix</keyword>
<dbReference type="SMART" id="SM00387">
    <property type="entry name" value="HATPase_c"/>
    <property type="match status" value="1"/>
</dbReference>
<dbReference type="GO" id="GO:0005886">
    <property type="term" value="C:plasma membrane"/>
    <property type="evidence" value="ECO:0007669"/>
    <property type="project" value="TreeGrafter"/>
</dbReference>
<feature type="region of interest" description="Disordered" evidence="8">
    <location>
        <begin position="808"/>
        <end position="879"/>
    </location>
</feature>
<feature type="region of interest" description="Disordered" evidence="8">
    <location>
        <begin position="605"/>
        <end position="777"/>
    </location>
</feature>
<keyword evidence="6 12" id="KW-0418">Kinase</keyword>
<feature type="signal peptide" evidence="10">
    <location>
        <begin position="1"/>
        <end position="29"/>
    </location>
</feature>
<feature type="compositionally biased region" description="Low complexity" evidence="8">
    <location>
        <begin position="707"/>
        <end position="719"/>
    </location>
</feature>
<evidence type="ECO:0000256" key="6">
    <source>
        <dbReference type="ARBA" id="ARBA00022777"/>
    </source>
</evidence>
<reference evidence="12" key="2">
    <citation type="submission" date="2020-09" db="EMBL/GenBank/DDBJ databases">
        <authorList>
            <person name="Sun Q."/>
            <person name="Zhou Y."/>
        </authorList>
    </citation>
    <scope>NUCLEOTIDE SEQUENCE</scope>
    <source>
        <strain evidence="12">CGMCC 1.15085</strain>
    </source>
</reference>
<dbReference type="Gene3D" id="6.10.340.10">
    <property type="match status" value="1"/>
</dbReference>
<accession>A0A916X0E8</accession>
<organism evidence="12 13">
    <name type="scientific">Flexivirga endophytica</name>
    <dbReference type="NCBI Taxonomy" id="1849103"/>
    <lineage>
        <taxon>Bacteria</taxon>
        <taxon>Bacillati</taxon>
        <taxon>Actinomycetota</taxon>
        <taxon>Actinomycetes</taxon>
        <taxon>Micrococcales</taxon>
        <taxon>Dermacoccaceae</taxon>
        <taxon>Flexivirga</taxon>
    </lineage>
</organism>
<dbReference type="InterPro" id="IPR036890">
    <property type="entry name" value="HATPase_C_sf"/>
</dbReference>
<dbReference type="EMBL" id="BMHI01000009">
    <property type="protein sequence ID" value="GGB48188.1"/>
    <property type="molecule type" value="Genomic_DNA"/>
</dbReference>
<protein>
    <recommendedName>
        <fullName evidence="2">histidine kinase</fullName>
        <ecNumber evidence="2">2.7.13.3</ecNumber>
    </recommendedName>
</protein>
<evidence type="ECO:0000256" key="9">
    <source>
        <dbReference type="SAM" id="Phobius"/>
    </source>
</evidence>
<feature type="compositionally biased region" description="Polar residues" evidence="8">
    <location>
        <begin position="865"/>
        <end position="879"/>
    </location>
</feature>
<keyword evidence="9" id="KW-0472">Membrane</keyword>